<keyword evidence="3" id="KW-1185">Reference proteome</keyword>
<reference evidence="3" key="1">
    <citation type="submission" date="2013-06" db="EMBL/GenBank/DDBJ databases">
        <authorList>
            <person name="Zhao Q."/>
        </authorList>
    </citation>
    <scope>NUCLEOTIDE SEQUENCE</scope>
    <source>
        <strain evidence="3">cv. W1943</strain>
    </source>
</reference>
<dbReference type="HOGENOM" id="CLU_1858534_0_0_1"/>
<organism evidence="2 3">
    <name type="scientific">Oryza rufipogon</name>
    <name type="common">Brownbeard rice</name>
    <name type="synonym">Asian wild rice</name>
    <dbReference type="NCBI Taxonomy" id="4529"/>
    <lineage>
        <taxon>Eukaryota</taxon>
        <taxon>Viridiplantae</taxon>
        <taxon>Streptophyta</taxon>
        <taxon>Embryophyta</taxon>
        <taxon>Tracheophyta</taxon>
        <taxon>Spermatophyta</taxon>
        <taxon>Magnoliopsida</taxon>
        <taxon>Liliopsida</taxon>
        <taxon>Poales</taxon>
        <taxon>Poaceae</taxon>
        <taxon>BOP clade</taxon>
        <taxon>Oryzoideae</taxon>
        <taxon>Oryzeae</taxon>
        <taxon>Oryzinae</taxon>
        <taxon>Oryza</taxon>
    </lineage>
</organism>
<feature type="region of interest" description="Disordered" evidence="1">
    <location>
        <begin position="1"/>
        <end position="24"/>
    </location>
</feature>
<dbReference type="AlphaFoldDB" id="A0A0E0NLV0"/>
<protein>
    <submittedName>
        <fullName evidence="2">Uncharacterized protein</fullName>
    </submittedName>
</protein>
<evidence type="ECO:0000256" key="1">
    <source>
        <dbReference type="SAM" id="MobiDB-lite"/>
    </source>
</evidence>
<evidence type="ECO:0000313" key="2">
    <source>
        <dbReference type="EnsemblPlants" id="ORUFI02G36570.1"/>
    </source>
</evidence>
<proteinExistence type="predicted"/>
<accession>A0A0E0NLV0</accession>
<dbReference type="EnsemblPlants" id="ORUFI02G36570.1">
    <property type="protein sequence ID" value="ORUFI02G36570.1"/>
    <property type="gene ID" value="ORUFI02G36570"/>
</dbReference>
<sequence length="138" mass="15190">MASRTLRTKAASQEYEEERKNRGALDLGRKNKARWIFLCYLPQMRRGPDAPAERLPSRRLGVAERSIRPIDSIGTAVVLGAVQVTLRPSATEIQEKVESPTPNEKSSTDVLGHSPPPNWEKEESPGVPVEAFLTGGPC</sequence>
<feature type="compositionally biased region" description="Polar residues" evidence="1">
    <location>
        <begin position="100"/>
        <end position="109"/>
    </location>
</feature>
<dbReference type="Proteomes" id="UP000008022">
    <property type="component" value="Unassembled WGS sequence"/>
</dbReference>
<reference evidence="2" key="2">
    <citation type="submission" date="2015-06" db="UniProtKB">
        <authorList>
            <consortium name="EnsemblPlants"/>
        </authorList>
    </citation>
    <scope>IDENTIFICATION</scope>
</reference>
<dbReference type="Gramene" id="ORUFI02G36570.1">
    <property type="protein sequence ID" value="ORUFI02G36570.1"/>
    <property type="gene ID" value="ORUFI02G36570"/>
</dbReference>
<feature type="region of interest" description="Disordered" evidence="1">
    <location>
        <begin position="92"/>
        <end position="138"/>
    </location>
</feature>
<evidence type="ECO:0000313" key="3">
    <source>
        <dbReference type="Proteomes" id="UP000008022"/>
    </source>
</evidence>
<name>A0A0E0NLV0_ORYRU</name>